<dbReference type="Pfam" id="PF00403">
    <property type="entry name" value="HMA"/>
    <property type="match status" value="1"/>
</dbReference>
<dbReference type="Gene3D" id="3.30.70.100">
    <property type="match status" value="1"/>
</dbReference>
<dbReference type="PROSITE" id="PS50846">
    <property type="entry name" value="HMA_2"/>
    <property type="match status" value="1"/>
</dbReference>
<dbReference type="InterPro" id="IPR006121">
    <property type="entry name" value="HMA_dom"/>
</dbReference>
<dbReference type="Proteomes" id="UP001597287">
    <property type="component" value="Unassembled WGS sequence"/>
</dbReference>
<sequence>MTAFRVANMTCGGCAGRIQRAIIAMDGEARIEISLRDRMVQISGAATDAEFAGAIQAAGYTPEMIDRRPSPASHMSGDAGKSGCCGSTTRGASCCG</sequence>
<accession>A0ABW5EIT3</accession>
<dbReference type="InterPro" id="IPR036163">
    <property type="entry name" value="HMA_dom_sf"/>
</dbReference>
<keyword evidence="1" id="KW-0479">Metal-binding</keyword>
<dbReference type="SUPFAM" id="SSF55008">
    <property type="entry name" value="HMA, heavy metal-associated domain"/>
    <property type="match status" value="1"/>
</dbReference>
<name>A0ABW5EIT3_9BURK</name>
<feature type="domain" description="HMA" evidence="3">
    <location>
        <begin position="1"/>
        <end position="63"/>
    </location>
</feature>
<proteinExistence type="predicted"/>
<reference evidence="5" key="1">
    <citation type="journal article" date="2019" name="Int. J. Syst. Evol. Microbiol.">
        <title>The Global Catalogue of Microorganisms (GCM) 10K type strain sequencing project: providing services to taxonomists for standard genome sequencing and annotation.</title>
        <authorList>
            <consortium name="The Broad Institute Genomics Platform"/>
            <consortium name="The Broad Institute Genome Sequencing Center for Infectious Disease"/>
            <person name="Wu L."/>
            <person name="Ma J."/>
        </authorList>
    </citation>
    <scope>NUCLEOTIDE SEQUENCE [LARGE SCALE GENOMIC DNA]</scope>
    <source>
        <strain evidence="5">CCUG 62793</strain>
    </source>
</reference>
<comment type="caution">
    <text evidence="4">The sequence shown here is derived from an EMBL/GenBank/DDBJ whole genome shotgun (WGS) entry which is preliminary data.</text>
</comment>
<feature type="region of interest" description="Disordered" evidence="2">
    <location>
        <begin position="62"/>
        <end position="96"/>
    </location>
</feature>
<dbReference type="InterPro" id="IPR017969">
    <property type="entry name" value="Heavy-metal-associated_CS"/>
</dbReference>
<gene>
    <name evidence="4" type="ORF">ACFSPV_03935</name>
</gene>
<keyword evidence="5" id="KW-1185">Reference proteome</keyword>
<organism evidence="4 5">
    <name type="scientific">Delftia deserti</name>
    <dbReference type="NCBI Taxonomy" id="1651218"/>
    <lineage>
        <taxon>Bacteria</taxon>
        <taxon>Pseudomonadati</taxon>
        <taxon>Pseudomonadota</taxon>
        <taxon>Betaproteobacteria</taxon>
        <taxon>Burkholderiales</taxon>
        <taxon>Comamonadaceae</taxon>
        <taxon>Delftia</taxon>
    </lineage>
</organism>
<protein>
    <submittedName>
        <fullName evidence="4">Heavy-metal-associated domain-containing protein</fullName>
    </submittedName>
</protein>
<evidence type="ECO:0000256" key="1">
    <source>
        <dbReference type="ARBA" id="ARBA00022723"/>
    </source>
</evidence>
<evidence type="ECO:0000259" key="3">
    <source>
        <dbReference type="PROSITE" id="PS50846"/>
    </source>
</evidence>
<dbReference type="CDD" id="cd00371">
    <property type="entry name" value="HMA"/>
    <property type="match status" value="1"/>
</dbReference>
<dbReference type="PROSITE" id="PS01047">
    <property type="entry name" value="HMA_1"/>
    <property type="match status" value="1"/>
</dbReference>
<dbReference type="EMBL" id="JBHUIG010000003">
    <property type="protein sequence ID" value="MFD2317840.1"/>
    <property type="molecule type" value="Genomic_DNA"/>
</dbReference>
<dbReference type="RefSeq" id="WP_380104543.1">
    <property type="nucleotide sequence ID" value="NZ_JBHSIH010000001.1"/>
</dbReference>
<evidence type="ECO:0000256" key="2">
    <source>
        <dbReference type="SAM" id="MobiDB-lite"/>
    </source>
</evidence>
<feature type="compositionally biased region" description="Polar residues" evidence="2">
    <location>
        <begin position="85"/>
        <end position="96"/>
    </location>
</feature>
<evidence type="ECO:0000313" key="5">
    <source>
        <dbReference type="Proteomes" id="UP001597287"/>
    </source>
</evidence>
<evidence type="ECO:0000313" key="4">
    <source>
        <dbReference type="EMBL" id="MFD2317840.1"/>
    </source>
</evidence>